<feature type="region of interest" description="Disordered" evidence="1">
    <location>
        <begin position="84"/>
        <end position="116"/>
    </location>
</feature>
<evidence type="ECO:0000313" key="5">
    <source>
        <dbReference type="Proteomes" id="UP000070720"/>
    </source>
</evidence>
<reference evidence="4 5" key="2">
    <citation type="journal article" date="2010" name="Nature">
        <title>Comparative genomics reveals mobile pathogenicity chromosomes in Fusarium.</title>
        <authorList>
            <person name="Ma L.J."/>
            <person name="van der Does H.C."/>
            <person name="Borkovich K.A."/>
            <person name="Coleman J.J."/>
            <person name="Daboussi M.J."/>
            <person name="Di Pietro A."/>
            <person name="Dufresne M."/>
            <person name="Freitag M."/>
            <person name="Grabherr M."/>
            <person name="Henrissat B."/>
            <person name="Houterman P.M."/>
            <person name="Kang S."/>
            <person name="Shim W.B."/>
            <person name="Woloshuk C."/>
            <person name="Xie X."/>
            <person name="Xu J.R."/>
            <person name="Antoniw J."/>
            <person name="Baker S.E."/>
            <person name="Bluhm B.H."/>
            <person name="Breakspear A."/>
            <person name="Brown D.W."/>
            <person name="Butchko R.A."/>
            <person name="Chapman S."/>
            <person name="Coulson R."/>
            <person name="Coutinho P.M."/>
            <person name="Danchin E.G."/>
            <person name="Diener A."/>
            <person name="Gale L.R."/>
            <person name="Gardiner D.M."/>
            <person name="Goff S."/>
            <person name="Hammond-Kosack K.E."/>
            <person name="Hilburn K."/>
            <person name="Hua-Van A."/>
            <person name="Jonkers W."/>
            <person name="Kazan K."/>
            <person name="Kodira C.D."/>
            <person name="Koehrsen M."/>
            <person name="Kumar L."/>
            <person name="Lee Y.H."/>
            <person name="Li L."/>
            <person name="Manners J.M."/>
            <person name="Miranda-Saavedra D."/>
            <person name="Mukherjee M."/>
            <person name="Park G."/>
            <person name="Park J."/>
            <person name="Park S.Y."/>
            <person name="Proctor R.H."/>
            <person name="Regev A."/>
            <person name="Ruiz-Roldan M.C."/>
            <person name="Sain D."/>
            <person name="Sakthikumar S."/>
            <person name="Sykes S."/>
            <person name="Schwartz D.C."/>
            <person name="Turgeon B.G."/>
            <person name="Wapinski I."/>
            <person name="Yoder O."/>
            <person name="Young S."/>
            <person name="Zeng Q."/>
            <person name="Zhou S."/>
            <person name="Galagan J."/>
            <person name="Cuomo C.A."/>
            <person name="Kistler H.C."/>
            <person name="Rep M."/>
        </authorList>
    </citation>
    <scope>GENOME REANNOTATION</scope>
    <source>
        <strain evidence="5">ATCC MYA-4620 / CBS 123657 / FGSC 9075 / NRRL 31084 / PH-1</strain>
        <strain evidence="4">PH-1 / ATCC MYA-4620 / FGSC 9075 / NRRL 31084</strain>
    </source>
</reference>
<reference evidence="3 5" key="3">
    <citation type="journal article" date="2015" name="BMC Genomics">
        <title>The completed genome sequence of the pathogenic ascomycete fungus Fusarium graminearum.</title>
        <authorList>
            <person name="King R."/>
            <person name="Urban M."/>
            <person name="Hammond-Kosack M.C."/>
            <person name="Hassani-Pak K."/>
            <person name="Hammond-Kosack K.E."/>
        </authorList>
    </citation>
    <scope>NUCLEOTIDE SEQUENCE [LARGE SCALE GENOMIC DNA]</scope>
    <source>
        <strain evidence="5">ATCC MYA-4620 / CBS 123657 / FGSC 9075 / NRRL 31084 / PH-1</strain>
        <strain evidence="3">PH-1</strain>
    </source>
</reference>
<dbReference type="VEuPathDB" id="FungiDB:FGRAMPH1_01G16993"/>
<reference evidence="4" key="4">
    <citation type="submission" date="2017-01" db="UniProtKB">
        <authorList>
            <consortium name="EnsemblFungi"/>
        </authorList>
    </citation>
    <scope>IDENTIFICATION</scope>
    <source>
        <strain evidence="4">PH-1 / ATCC MYA-4620 / FGSC 9075 / NRRL 31084</strain>
    </source>
</reference>
<sequence>MRKPTTINTLYWLTLLVLSSKWRPSAQGINFNCPTISDAYKRKICQKILWSFFLSSSFKILNNAKNNVHVTLTIIDARCVARPAPKTTDSEEHRMERKANNLGCGASLDYGEERND</sequence>
<feature type="chain" id="PRO_5010124861" evidence="2">
    <location>
        <begin position="29"/>
        <end position="116"/>
    </location>
</feature>
<evidence type="ECO:0000313" key="4">
    <source>
        <dbReference type="EnsemblFungi" id="CEF85880"/>
    </source>
</evidence>
<dbReference type="AlphaFoldDB" id="I1S750"/>
<feature type="signal peptide" evidence="2">
    <location>
        <begin position="1"/>
        <end position="28"/>
    </location>
</feature>
<accession>A0A098DVL9</accession>
<name>I1S750_GIBZE</name>
<keyword evidence="2" id="KW-0732">Signal</keyword>
<dbReference type="RefSeq" id="XP_011323545.1">
    <property type="nucleotide sequence ID" value="XM_011325243.1"/>
</dbReference>
<evidence type="ECO:0000256" key="1">
    <source>
        <dbReference type="SAM" id="MobiDB-lite"/>
    </source>
</evidence>
<evidence type="ECO:0000313" key="3">
    <source>
        <dbReference type="EMBL" id="CEF85880.1"/>
    </source>
</evidence>
<dbReference type="EnsemblFungi" id="CEF85880">
    <property type="protein sequence ID" value="CEF85880"/>
    <property type="gene ID" value="FGRRES_12673"/>
</dbReference>
<keyword evidence="5" id="KW-1185">Reference proteome</keyword>
<proteinExistence type="predicted"/>
<accession>I1S750</accession>
<evidence type="ECO:0000256" key="2">
    <source>
        <dbReference type="SAM" id="SignalP"/>
    </source>
</evidence>
<reference evidence="4 5" key="1">
    <citation type="journal article" date="2007" name="Science">
        <title>The Fusarium graminearum genome reveals a link between localized polymorphism and pathogen specialization.</title>
        <authorList>
            <person name="Cuomo C.A."/>
            <person name="Gueldener U."/>
            <person name="Xu J.-R."/>
            <person name="Trail F."/>
            <person name="Turgeon B.G."/>
            <person name="Di Pietro A."/>
            <person name="Walton J.D."/>
            <person name="Ma L.-J."/>
            <person name="Baker S.E."/>
            <person name="Rep M."/>
            <person name="Adam G."/>
            <person name="Antoniw J."/>
            <person name="Baldwin T."/>
            <person name="Calvo S.E."/>
            <person name="Chang Y.-L."/>
            <person name="DeCaprio D."/>
            <person name="Gale L.R."/>
            <person name="Gnerre S."/>
            <person name="Goswami R.S."/>
            <person name="Hammond-Kosack K."/>
            <person name="Harris L.J."/>
            <person name="Hilburn K."/>
            <person name="Kennell J.C."/>
            <person name="Kroken S."/>
            <person name="Magnuson J.K."/>
            <person name="Mannhaupt G."/>
            <person name="Mauceli E.W."/>
            <person name="Mewes H.-W."/>
            <person name="Mitterbauer R."/>
            <person name="Muehlbauer G."/>
            <person name="Muensterkoetter M."/>
            <person name="Nelson D."/>
            <person name="O'Donnell K."/>
            <person name="Ouellet T."/>
            <person name="Qi W."/>
            <person name="Quesneville H."/>
            <person name="Roncero M.I.G."/>
            <person name="Seong K.-Y."/>
            <person name="Tetko I.V."/>
            <person name="Urban M."/>
            <person name="Waalwijk C."/>
            <person name="Ward T.J."/>
            <person name="Yao J."/>
            <person name="Birren B.W."/>
            <person name="Kistler H.C."/>
        </authorList>
    </citation>
    <scope>NUCLEOTIDE SEQUENCE [LARGE SCALE GENOMIC DNA]</scope>
    <source>
        <strain evidence="5">ATCC MYA-4620 / CBS 123657 / FGSC 9075 / NRRL 31084 / PH-1</strain>
        <strain evidence="4">PH-1 / ATCC MYA-4620 / FGSC 9075 / NRRL 31084</strain>
    </source>
</reference>
<dbReference type="Proteomes" id="UP000070720">
    <property type="component" value="Chromosome 3"/>
</dbReference>
<organism evidence="3 5">
    <name type="scientific">Gibberella zeae (strain ATCC MYA-4620 / CBS 123657 / FGSC 9075 / NRRL 31084 / PH-1)</name>
    <name type="common">Wheat head blight fungus</name>
    <name type="synonym">Fusarium graminearum</name>
    <dbReference type="NCBI Taxonomy" id="229533"/>
    <lineage>
        <taxon>Eukaryota</taxon>
        <taxon>Fungi</taxon>
        <taxon>Dikarya</taxon>
        <taxon>Ascomycota</taxon>
        <taxon>Pezizomycotina</taxon>
        <taxon>Sordariomycetes</taxon>
        <taxon>Hypocreomycetidae</taxon>
        <taxon>Hypocreales</taxon>
        <taxon>Nectriaceae</taxon>
        <taxon>Fusarium</taxon>
    </lineage>
</organism>
<protein>
    <submittedName>
        <fullName evidence="3">Chromosome 3, complete genome</fullName>
    </submittedName>
</protein>
<feature type="compositionally biased region" description="Basic and acidic residues" evidence="1">
    <location>
        <begin position="88"/>
        <end position="99"/>
    </location>
</feature>
<dbReference type="HOGENOM" id="CLU_2097104_0_0_1"/>
<dbReference type="EMBL" id="HG970334">
    <property type="protein sequence ID" value="CEF85880.1"/>
    <property type="molecule type" value="Genomic_DNA"/>
</dbReference>
<gene>
    <name evidence="3" type="ORF">FGRAMPH1_01T16993</name>
</gene>
<dbReference type="InParanoid" id="I1S750"/>
<dbReference type="KEGG" id="fgr:FGSG_12673"/>